<evidence type="ECO:0000256" key="3">
    <source>
        <dbReference type="ARBA" id="ARBA00023163"/>
    </source>
</evidence>
<keyword evidence="3" id="KW-0804">Transcription</keyword>
<dbReference type="InterPro" id="IPR001347">
    <property type="entry name" value="SIS_dom"/>
</dbReference>
<dbReference type="EMBL" id="VBWP01000005">
    <property type="protein sequence ID" value="TLG73872.1"/>
    <property type="molecule type" value="Genomic_DNA"/>
</dbReference>
<dbReference type="GO" id="GO:0003700">
    <property type="term" value="F:DNA-binding transcription factor activity"/>
    <property type="evidence" value="ECO:0007669"/>
    <property type="project" value="InterPro"/>
</dbReference>
<dbReference type="Proteomes" id="UP000306912">
    <property type="component" value="Unassembled WGS sequence"/>
</dbReference>
<dbReference type="GO" id="GO:0097367">
    <property type="term" value="F:carbohydrate derivative binding"/>
    <property type="evidence" value="ECO:0007669"/>
    <property type="project" value="InterPro"/>
</dbReference>
<dbReference type="Gene3D" id="1.10.10.10">
    <property type="entry name" value="Winged helix-like DNA-binding domain superfamily/Winged helix DNA-binding domain"/>
    <property type="match status" value="1"/>
</dbReference>
<dbReference type="GO" id="GO:1901135">
    <property type="term" value="P:carbohydrate derivative metabolic process"/>
    <property type="evidence" value="ECO:0007669"/>
    <property type="project" value="InterPro"/>
</dbReference>
<dbReference type="Pfam" id="PF01418">
    <property type="entry name" value="HTH_6"/>
    <property type="match status" value="1"/>
</dbReference>
<proteinExistence type="predicted"/>
<dbReference type="CDD" id="cd05013">
    <property type="entry name" value="SIS_RpiR"/>
    <property type="match status" value="1"/>
</dbReference>
<sequence>MYDVVGRLIALMDVRKNSTDIYYFIARTILLHIDEVADMGIEELALLCYTSPATISRFCRKIQLDSFADLRHYISQAHAYYNEEVRFTKDELMAINEQPQWLPDKLFPISIEAITETYRLLDMAVIQQVIDAIYSATQVAFFGSDYSQLVARDGQYKFIRLGKFVTAFSDVKNQEEDANQLQNGAVAVFFSVSGESKQVNHLCRLAMKRGAQIVVITNNRKSTLAKKADFVIEVGGVESTFTNSSISGRMALMSIVDILYTMYAYKVQIMENEV</sequence>
<dbReference type="AlphaFoldDB" id="A0A5R8QBI9"/>
<dbReference type="PANTHER" id="PTHR30514:SF1">
    <property type="entry name" value="HTH-TYPE TRANSCRIPTIONAL REGULATOR HEXR-RELATED"/>
    <property type="match status" value="1"/>
</dbReference>
<gene>
    <name evidence="6" type="ORF">FEZ08_07005</name>
</gene>
<comment type="caution">
    <text evidence="6">The sequence shown here is derived from an EMBL/GenBank/DDBJ whole genome shotgun (WGS) entry which is preliminary data.</text>
</comment>
<dbReference type="InterPro" id="IPR035472">
    <property type="entry name" value="RpiR-like_SIS"/>
</dbReference>
<dbReference type="GO" id="GO:0003677">
    <property type="term" value="F:DNA binding"/>
    <property type="evidence" value="ECO:0007669"/>
    <property type="project" value="UniProtKB-KW"/>
</dbReference>
<organism evidence="6 7">
    <name type="scientific">Culicoidibacter larvae</name>
    <dbReference type="NCBI Taxonomy" id="2579976"/>
    <lineage>
        <taxon>Bacteria</taxon>
        <taxon>Bacillati</taxon>
        <taxon>Bacillota</taxon>
        <taxon>Culicoidibacteria</taxon>
        <taxon>Culicoidibacterales</taxon>
        <taxon>Culicoidibacteraceae</taxon>
        <taxon>Culicoidibacter</taxon>
    </lineage>
</organism>
<evidence type="ECO:0000313" key="7">
    <source>
        <dbReference type="Proteomes" id="UP000306912"/>
    </source>
</evidence>
<reference evidence="6 7" key="1">
    <citation type="submission" date="2019-05" db="EMBL/GenBank/DDBJ databases">
        <title>Culicoidintestinum kansasii gen. nov., sp. nov. from the gastrointestinal tract of the biting midge, Culicoides sonorensis.</title>
        <authorList>
            <person name="Neupane S."/>
            <person name="Ghosh A."/>
            <person name="Gunther S."/>
            <person name="Martin K."/>
            <person name="Zurek L."/>
        </authorList>
    </citation>
    <scope>NUCLEOTIDE SEQUENCE [LARGE SCALE GENOMIC DNA]</scope>
    <source>
        <strain evidence="6 7">CS-1</strain>
    </source>
</reference>
<dbReference type="InterPro" id="IPR036388">
    <property type="entry name" value="WH-like_DNA-bd_sf"/>
</dbReference>
<keyword evidence="1" id="KW-0805">Transcription regulation</keyword>
<dbReference type="PROSITE" id="PS51464">
    <property type="entry name" value="SIS"/>
    <property type="match status" value="1"/>
</dbReference>
<dbReference type="SUPFAM" id="SSF46689">
    <property type="entry name" value="Homeodomain-like"/>
    <property type="match status" value="1"/>
</dbReference>
<feature type="domain" description="SIS" evidence="5">
    <location>
        <begin position="129"/>
        <end position="269"/>
    </location>
</feature>
<evidence type="ECO:0000313" key="6">
    <source>
        <dbReference type="EMBL" id="TLG73872.1"/>
    </source>
</evidence>
<dbReference type="InterPro" id="IPR000281">
    <property type="entry name" value="HTH_RpiR"/>
</dbReference>
<evidence type="ECO:0000259" key="4">
    <source>
        <dbReference type="PROSITE" id="PS51071"/>
    </source>
</evidence>
<dbReference type="InterPro" id="IPR047640">
    <property type="entry name" value="RpiR-like"/>
</dbReference>
<dbReference type="InParanoid" id="A0A5R8QBI9"/>
<accession>A0A5R8QBI9</accession>
<dbReference type="OrthoDB" id="63027at2"/>
<dbReference type="Pfam" id="PF01380">
    <property type="entry name" value="SIS"/>
    <property type="match status" value="1"/>
</dbReference>
<keyword evidence="7" id="KW-1185">Reference proteome</keyword>
<dbReference type="InterPro" id="IPR009057">
    <property type="entry name" value="Homeodomain-like_sf"/>
</dbReference>
<protein>
    <submittedName>
        <fullName evidence="6">MurR/RpiR family transcriptional regulator</fullName>
    </submittedName>
</protein>
<evidence type="ECO:0000256" key="2">
    <source>
        <dbReference type="ARBA" id="ARBA00023125"/>
    </source>
</evidence>
<dbReference type="PANTHER" id="PTHR30514">
    <property type="entry name" value="GLUCOKINASE"/>
    <property type="match status" value="1"/>
</dbReference>
<dbReference type="PROSITE" id="PS51071">
    <property type="entry name" value="HTH_RPIR"/>
    <property type="match status" value="1"/>
</dbReference>
<evidence type="ECO:0000259" key="5">
    <source>
        <dbReference type="PROSITE" id="PS51464"/>
    </source>
</evidence>
<dbReference type="SUPFAM" id="SSF53697">
    <property type="entry name" value="SIS domain"/>
    <property type="match status" value="1"/>
</dbReference>
<evidence type="ECO:0000256" key="1">
    <source>
        <dbReference type="ARBA" id="ARBA00023015"/>
    </source>
</evidence>
<dbReference type="Gene3D" id="3.40.50.10490">
    <property type="entry name" value="Glucose-6-phosphate isomerase like protein, domain 1"/>
    <property type="match status" value="1"/>
</dbReference>
<keyword evidence="2" id="KW-0238">DNA-binding</keyword>
<dbReference type="InterPro" id="IPR046348">
    <property type="entry name" value="SIS_dom_sf"/>
</dbReference>
<name>A0A5R8QBI9_9FIRM</name>
<feature type="domain" description="HTH rpiR-type" evidence="4">
    <location>
        <begin position="5"/>
        <end position="81"/>
    </location>
</feature>
<dbReference type="RefSeq" id="WP_138191011.1">
    <property type="nucleotide sequence ID" value="NZ_VBWP01000005.1"/>
</dbReference>